<feature type="transmembrane region" description="Helical" evidence="2">
    <location>
        <begin position="283"/>
        <end position="303"/>
    </location>
</feature>
<protein>
    <submittedName>
        <fullName evidence="3">Uncharacterized protein</fullName>
    </submittedName>
</protein>
<gene>
    <name evidence="3" type="ORF">ATNIH1004_006426</name>
</gene>
<keyword evidence="2" id="KW-0812">Transmembrane</keyword>
<comment type="caution">
    <text evidence="3">The sequence shown here is derived from an EMBL/GenBank/DDBJ whole genome shotgun (WGS) entry which is preliminary data.</text>
</comment>
<evidence type="ECO:0000313" key="4">
    <source>
        <dbReference type="Proteomes" id="UP000324241"/>
    </source>
</evidence>
<dbReference type="Proteomes" id="UP000324241">
    <property type="component" value="Unassembled WGS sequence"/>
</dbReference>
<evidence type="ECO:0000256" key="1">
    <source>
        <dbReference type="SAM" id="MobiDB-lite"/>
    </source>
</evidence>
<reference evidence="3 4" key="1">
    <citation type="submission" date="2019-08" db="EMBL/GenBank/DDBJ databases">
        <title>The genome sequence of a newly discovered highly antifungal drug resistant Aspergillus species, Aspergillus tanneri NIH 1004.</title>
        <authorList>
            <person name="Mounaud S."/>
            <person name="Singh I."/>
            <person name="Joardar V."/>
            <person name="Pakala S."/>
            <person name="Pakala S."/>
            <person name="Venepally P."/>
            <person name="Chung J.K."/>
            <person name="Losada L."/>
            <person name="Nierman W.C."/>
        </authorList>
    </citation>
    <scope>NUCLEOTIDE SEQUENCE [LARGE SCALE GENOMIC DNA]</scope>
    <source>
        <strain evidence="3 4">NIH1004</strain>
    </source>
</reference>
<name>A0A5M9MT20_9EURO</name>
<dbReference type="EMBL" id="QUQM01000004">
    <property type="protein sequence ID" value="KAA8647729.1"/>
    <property type="molecule type" value="Genomic_DNA"/>
</dbReference>
<sequence>MPNVSVAGGWWNFENYGPVTTTFTQPTSCSAIDNLQLGYVTDSLARIEYAVQCTKEFDSGCLPTATVTATASRDYDMWVGYGGYYSPGLYCPSGWATVGLAARDGNKSLSKSGILTTSTSERYPSFDDPATLLARILEPSQTMALCCPSTMTPDNLGGCYSLVPDYKPTVGCYVYEHDEYQYETSTKLYTYGSSTRTHVWETPTATDSILTTYTETLYGIDQSLLTAISYMPMVTLVHHQSDLQSVGTGTGTAESTATGSTGTAASTSNAAGRLGPRTSAWDGLGAVLGVSAAAMALGAAIIFPW</sequence>
<feature type="region of interest" description="Disordered" evidence="1">
    <location>
        <begin position="245"/>
        <end position="272"/>
    </location>
</feature>
<keyword evidence="2" id="KW-1133">Transmembrane helix</keyword>
<evidence type="ECO:0000256" key="2">
    <source>
        <dbReference type="SAM" id="Phobius"/>
    </source>
</evidence>
<dbReference type="VEuPathDB" id="FungiDB:EYZ11_000181"/>
<evidence type="ECO:0000313" key="3">
    <source>
        <dbReference type="EMBL" id="KAA8647729.1"/>
    </source>
</evidence>
<accession>A0A5M9MT20</accession>
<proteinExistence type="predicted"/>
<dbReference type="GeneID" id="54329128"/>
<dbReference type="RefSeq" id="XP_033427090.1">
    <property type="nucleotide sequence ID" value="XM_033571058.1"/>
</dbReference>
<organism evidence="3 4">
    <name type="scientific">Aspergillus tanneri</name>
    <dbReference type="NCBI Taxonomy" id="1220188"/>
    <lineage>
        <taxon>Eukaryota</taxon>
        <taxon>Fungi</taxon>
        <taxon>Dikarya</taxon>
        <taxon>Ascomycota</taxon>
        <taxon>Pezizomycotina</taxon>
        <taxon>Eurotiomycetes</taxon>
        <taxon>Eurotiomycetidae</taxon>
        <taxon>Eurotiales</taxon>
        <taxon>Aspergillaceae</taxon>
        <taxon>Aspergillus</taxon>
        <taxon>Aspergillus subgen. Circumdati</taxon>
    </lineage>
</organism>
<dbReference type="OrthoDB" id="5429716at2759"/>
<dbReference type="AlphaFoldDB" id="A0A5M9MT20"/>
<keyword evidence="2" id="KW-0472">Membrane</keyword>
<feature type="compositionally biased region" description="Low complexity" evidence="1">
    <location>
        <begin position="251"/>
        <end position="272"/>
    </location>
</feature>